<accession>A0A919RZ34</accession>
<keyword evidence="1" id="KW-0472">Membrane</keyword>
<feature type="transmembrane region" description="Helical" evidence="1">
    <location>
        <begin position="15"/>
        <end position="38"/>
    </location>
</feature>
<dbReference type="EMBL" id="BOPZ01000006">
    <property type="protein sequence ID" value="GIM28361.1"/>
    <property type="molecule type" value="Genomic_DNA"/>
</dbReference>
<comment type="caution">
    <text evidence="2">The sequence shown here is derived from an EMBL/GenBank/DDBJ whole genome shotgun (WGS) entry which is preliminary data.</text>
</comment>
<evidence type="ECO:0000313" key="2">
    <source>
        <dbReference type="EMBL" id="GIM28361.1"/>
    </source>
</evidence>
<organism evidence="2 3">
    <name type="scientific">Clostridium polyendosporum</name>
    <dbReference type="NCBI Taxonomy" id="69208"/>
    <lineage>
        <taxon>Bacteria</taxon>
        <taxon>Bacillati</taxon>
        <taxon>Bacillota</taxon>
        <taxon>Clostridia</taxon>
        <taxon>Eubacteriales</taxon>
        <taxon>Clostridiaceae</taxon>
        <taxon>Clostridium</taxon>
    </lineage>
</organism>
<keyword evidence="1" id="KW-0812">Transmembrane</keyword>
<evidence type="ECO:0000256" key="1">
    <source>
        <dbReference type="SAM" id="Phobius"/>
    </source>
</evidence>
<reference evidence="2" key="1">
    <citation type="submission" date="2021-03" db="EMBL/GenBank/DDBJ databases">
        <title>Taxonomic study of Clostridium polyendosporum from meadow-gley soil under rice.</title>
        <authorList>
            <person name="Kobayashi H."/>
            <person name="Tanizawa Y."/>
            <person name="Yagura M."/>
        </authorList>
    </citation>
    <scope>NUCLEOTIDE SEQUENCE</scope>
    <source>
        <strain evidence="2">JCM 30710</strain>
    </source>
</reference>
<dbReference type="Proteomes" id="UP000679179">
    <property type="component" value="Unassembled WGS sequence"/>
</dbReference>
<feature type="transmembrane region" description="Helical" evidence="1">
    <location>
        <begin position="100"/>
        <end position="133"/>
    </location>
</feature>
<dbReference type="InterPro" id="IPR032531">
    <property type="entry name" value="DUF4956"/>
</dbReference>
<keyword evidence="1" id="KW-1133">Transmembrane helix</keyword>
<gene>
    <name evidence="2" type="ORF">CPJCM30710_10270</name>
</gene>
<dbReference type="RefSeq" id="WP_212903100.1">
    <property type="nucleotide sequence ID" value="NZ_BOPZ01000006.1"/>
</dbReference>
<evidence type="ECO:0000313" key="3">
    <source>
        <dbReference type="Proteomes" id="UP000679179"/>
    </source>
</evidence>
<proteinExistence type="predicted"/>
<sequence length="230" mass="25439">MLDNMLSSIASGSNITITTVVAVTAAAIILGLIISLVYMKTNNKSGYSSGFATTLIMLPLIISIIILLVGNNVARAFSLAGAFSIIRFRSVPGEPRDISYVLFTLAIGLACGMGFIGYGIIFTIILCLLMVVLEKTKFASNKNKNMQLKIMVPEDLNYEDAFDEILNKYTSSWRIENIRTKEFGATFELTYIINLLEEINKKDFIDELRCRNGNLKISLTLSSFEEKAFG</sequence>
<name>A0A919RZ34_9CLOT</name>
<feature type="transmembrane region" description="Helical" evidence="1">
    <location>
        <begin position="50"/>
        <end position="69"/>
    </location>
</feature>
<protein>
    <submittedName>
        <fullName evidence="2">DUF4956 domain-containing protein</fullName>
    </submittedName>
</protein>
<keyword evidence="3" id="KW-1185">Reference proteome</keyword>
<dbReference type="AlphaFoldDB" id="A0A919RZ34"/>
<dbReference type="Pfam" id="PF16316">
    <property type="entry name" value="DUF4956"/>
    <property type="match status" value="1"/>
</dbReference>